<feature type="compositionally biased region" description="Basic and acidic residues" evidence="1">
    <location>
        <begin position="120"/>
        <end position="130"/>
    </location>
</feature>
<reference evidence="2" key="1">
    <citation type="submission" date="2021-01" db="EMBL/GenBank/DDBJ databases">
        <authorList>
            <person name="Corre E."/>
            <person name="Pelletier E."/>
            <person name="Niang G."/>
            <person name="Scheremetjew M."/>
            <person name="Finn R."/>
            <person name="Kale V."/>
            <person name="Holt S."/>
            <person name="Cochrane G."/>
            <person name="Meng A."/>
            <person name="Brown T."/>
            <person name="Cohen L."/>
        </authorList>
    </citation>
    <scope>NUCLEOTIDE SEQUENCE</scope>
    <source>
        <strain evidence="2">CCMP1243</strain>
    </source>
</reference>
<accession>A0A7S2S5E5</accession>
<name>A0A7S2S5E5_9STRA</name>
<evidence type="ECO:0000256" key="1">
    <source>
        <dbReference type="SAM" id="MobiDB-lite"/>
    </source>
</evidence>
<feature type="region of interest" description="Disordered" evidence="1">
    <location>
        <begin position="100"/>
        <end position="140"/>
    </location>
</feature>
<protein>
    <submittedName>
        <fullName evidence="2">Uncharacterized protein</fullName>
    </submittedName>
</protein>
<dbReference type="AlphaFoldDB" id="A0A7S2S5E5"/>
<dbReference type="EMBL" id="HBHJ01016798">
    <property type="protein sequence ID" value="CAD9689509.1"/>
    <property type="molecule type" value="Transcribed_RNA"/>
</dbReference>
<feature type="compositionally biased region" description="Acidic residues" evidence="1">
    <location>
        <begin position="131"/>
        <end position="140"/>
    </location>
</feature>
<feature type="region of interest" description="Disordered" evidence="1">
    <location>
        <begin position="314"/>
        <end position="346"/>
    </location>
</feature>
<organism evidence="2">
    <name type="scientific">Rhizochromulina marina</name>
    <dbReference type="NCBI Taxonomy" id="1034831"/>
    <lineage>
        <taxon>Eukaryota</taxon>
        <taxon>Sar</taxon>
        <taxon>Stramenopiles</taxon>
        <taxon>Ochrophyta</taxon>
        <taxon>Dictyochophyceae</taxon>
        <taxon>Rhizochromulinales</taxon>
        <taxon>Rhizochromulina</taxon>
    </lineage>
</organism>
<proteinExistence type="predicted"/>
<sequence>MEPPAGESFELPSETWLGFLQDRAPSSGGAGAQSVPACTPCDSQPPFSMDADSVYRGYSEVTRKGLLPAYTLYLHAKRAGLDPRVALGRPDCISRHEYGVHWMQRPPPPPLERRHRGSRKGKEDEQRGEAVEEDDEESSDIVLDSEEVQARAHSIQWSKKASINMTDRVPLAARQCPQLVHELACHDQLLQNKHVENRLVHVLEGHVCLPDTRGDGAEIVTAERRLVDKMKASFPALYSGPAEFYRRNEKEEVQRPGPGHQPGQDEELRFQTLQVQRGSCGLATGSWGAHQASGGFNLPTRSRVPIVRFEEDDGSSFARSHMGPGAASSTTSKSSSSSTSSRPKRS</sequence>
<feature type="compositionally biased region" description="Low complexity" evidence="1">
    <location>
        <begin position="323"/>
        <end position="346"/>
    </location>
</feature>
<evidence type="ECO:0000313" key="2">
    <source>
        <dbReference type="EMBL" id="CAD9689509.1"/>
    </source>
</evidence>
<gene>
    <name evidence="2" type="ORF">RMAR1173_LOCUS11123</name>
</gene>